<dbReference type="SUPFAM" id="SSF51735">
    <property type="entry name" value="NAD(P)-binding Rossmann-fold domains"/>
    <property type="match status" value="1"/>
</dbReference>
<comment type="caution">
    <text evidence="4">The sequence shown here is derived from an EMBL/GenBank/DDBJ whole genome shotgun (WGS) entry which is preliminary data.</text>
</comment>
<dbReference type="GO" id="GO:0051287">
    <property type="term" value="F:NAD binding"/>
    <property type="evidence" value="ECO:0007669"/>
    <property type="project" value="InterPro"/>
</dbReference>
<evidence type="ECO:0000256" key="1">
    <source>
        <dbReference type="ARBA" id="ARBA00023002"/>
    </source>
</evidence>
<evidence type="ECO:0000256" key="2">
    <source>
        <dbReference type="ARBA" id="ARBA00023027"/>
    </source>
</evidence>
<reference evidence="4 5" key="1">
    <citation type="submission" date="2016-05" db="EMBL/GenBank/DDBJ databases">
        <authorList>
            <person name="Lavstsen T."/>
            <person name="Jespersen J.S."/>
        </authorList>
    </citation>
    <scope>NUCLEOTIDE SEQUENCE [LARGE SCALE GENOMIC DNA]</scope>
    <source>
        <strain evidence="4 5">KCJ1736</strain>
    </source>
</reference>
<sequence length="314" mass="34446">MPSPIAFVSRMNAETETVWKQALRAAMPQEVILSFSELTDEQRRVVDFAIVANPDPADIAALPGLTWIHSLWAGVERLVLELGEKAPPIVRLKDPELSRVMAEAVLAWTYYLQRDMPAYRENQQKALWQERDYRHPAETTVGLLGLGALGMAAADRLIHAGFNVSGWSRSEKTIPGVETLNGDDGLQALLEKSDILVCLVPLTDATRGLLNADRLAAMKPRAAVINFARGAVIVADDLIAALDSGRLSHAVLDVFEQEPLPVDSPFWHHPKVTALPHISAPTSRESSARIVAGNVRAWRESGKLPETVDMARGY</sequence>
<name>A0A176XHI7_AGRTU</name>
<dbReference type="CDD" id="cd12164">
    <property type="entry name" value="GDH_like_2"/>
    <property type="match status" value="1"/>
</dbReference>
<feature type="domain" description="D-isomer specific 2-hydroxyacid dehydrogenase NAD-binding" evidence="3">
    <location>
        <begin position="111"/>
        <end position="279"/>
    </location>
</feature>
<dbReference type="PANTHER" id="PTHR43333">
    <property type="entry name" value="2-HACID_DH_C DOMAIN-CONTAINING PROTEIN"/>
    <property type="match status" value="1"/>
</dbReference>
<dbReference type="RefSeq" id="WP_063947128.1">
    <property type="nucleotide sequence ID" value="NZ_LXPS01000002.1"/>
</dbReference>
<dbReference type="EMBL" id="LXPS01000002">
    <property type="protein sequence ID" value="OAE49477.1"/>
    <property type="molecule type" value="Genomic_DNA"/>
</dbReference>
<keyword evidence="2" id="KW-0520">NAD</keyword>
<keyword evidence="4" id="KW-0670">Pyruvate</keyword>
<gene>
    <name evidence="4" type="ORF">A7J57_18970</name>
</gene>
<organism evidence="4 5">
    <name type="scientific">Agrobacterium tumefaciens</name>
    <dbReference type="NCBI Taxonomy" id="358"/>
    <lineage>
        <taxon>Bacteria</taxon>
        <taxon>Pseudomonadati</taxon>
        <taxon>Pseudomonadota</taxon>
        <taxon>Alphaproteobacteria</taxon>
        <taxon>Hyphomicrobiales</taxon>
        <taxon>Rhizobiaceae</taxon>
        <taxon>Rhizobium/Agrobacterium group</taxon>
        <taxon>Agrobacterium</taxon>
        <taxon>Agrobacterium tumefaciens complex</taxon>
    </lineage>
</organism>
<accession>A0A176XHI7</accession>
<dbReference type="Proteomes" id="UP000077098">
    <property type="component" value="Unassembled WGS sequence"/>
</dbReference>
<dbReference type="GO" id="GO:0016491">
    <property type="term" value="F:oxidoreductase activity"/>
    <property type="evidence" value="ECO:0007669"/>
    <property type="project" value="UniProtKB-KW"/>
</dbReference>
<protein>
    <submittedName>
        <fullName evidence="4">Glyoxylate/hydroxypyruvate reductase A</fullName>
    </submittedName>
</protein>
<dbReference type="Pfam" id="PF02826">
    <property type="entry name" value="2-Hacid_dh_C"/>
    <property type="match status" value="1"/>
</dbReference>
<keyword evidence="1" id="KW-0560">Oxidoreductase</keyword>
<dbReference type="InterPro" id="IPR006140">
    <property type="entry name" value="D-isomer_DH_NAD-bd"/>
</dbReference>
<dbReference type="PANTHER" id="PTHR43333:SF1">
    <property type="entry name" value="D-ISOMER SPECIFIC 2-HYDROXYACID DEHYDROGENASE NAD-BINDING DOMAIN-CONTAINING PROTEIN"/>
    <property type="match status" value="1"/>
</dbReference>
<evidence type="ECO:0000313" key="5">
    <source>
        <dbReference type="Proteomes" id="UP000077098"/>
    </source>
</evidence>
<proteinExistence type="predicted"/>
<dbReference type="Gene3D" id="3.40.50.720">
    <property type="entry name" value="NAD(P)-binding Rossmann-like Domain"/>
    <property type="match status" value="2"/>
</dbReference>
<evidence type="ECO:0000259" key="3">
    <source>
        <dbReference type="Pfam" id="PF02826"/>
    </source>
</evidence>
<dbReference type="InterPro" id="IPR036291">
    <property type="entry name" value="NAD(P)-bd_dom_sf"/>
</dbReference>
<dbReference type="AlphaFoldDB" id="A0A176XHI7"/>
<evidence type="ECO:0000313" key="4">
    <source>
        <dbReference type="EMBL" id="OAE49477.1"/>
    </source>
</evidence>